<comment type="pathway">
    <text evidence="4">Amino-acid biosynthesis; L-histidine biosynthesis; L-histidine from 5-phospho-alpha-D-ribose 1-diphosphate: step 9/9.</text>
</comment>
<comment type="pathway">
    <text evidence="5">Amino-acid biosynthesis; L-histidine biosynthesis; L-histidine from 5-phospho-alpha-D-ribose 1-diphosphate: step 3/9.</text>
</comment>
<evidence type="ECO:0000256" key="18">
    <source>
        <dbReference type="ARBA" id="ARBA00049489"/>
    </source>
</evidence>
<gene>
    <name evidence="21" type="primary">HIS3</name>
    <name evidence="21" type="ORF">FGG08_006629</name>
</gene>
<dbReference type="GO" id="GO:0004636">
    <property type="term" value="F:phosphoribosyl-ATP diphosphatase activity"/>
    <property type="evidence" value="ECO:0007669"/>
    <property type="project" value="UniProtKB-UniRule"/>
</dbReference>
<dbReference type="Proteomes" id="UP000698800">
    <property type="component" value="Unassembled WGS sequence"/>
</dbReference>
<dbReference type="Pfam" id="PF01502">
    <property type="entry name" value="PRA-CH"/>
    <property type="match status" value="1"/>
</dbReference>
<feature type="domain" description="Phosphoribosyl-AMP cyclohydrolase" evidence="20">
    <location>
        <begin position="226"/>
        <end position="292"/>
    </location>
</feature>
<dbReference type="GO" id="GO:0000105">
    <property type="term" value="P:L-histidine biosynthetic process"/>
    <property type="evidence" value="ECO:0007669"/>
    <property type="project" value="UniProtKB-UniRule"/>
</dbReference>
<keyword evidence="13 19" id="KW-0067">ATP-binding</keyword>
<dbReference type="Gene3D" id="1.20.5.1300">
    <property type="match status" value="1"/>
</dbReference>
<evidence type="ECO:0000313" key="22">
    <source>
        <dbReference type="Proteomes" id="UP000698800"/>
    </source>
</evidence>
<proteinExistence type="inferred from homology"/>
<dbReference type="Pfam" id="PF00815">
    <property type="entry name" value="Histidinol_dh"/>
    <property type="match status" value="1"/>
</dbReference>
<dbReference type="EC" id="3.6.1.31" evidence="19"/>
<keyword evidence="14 19" id="KW-0560">Oxidoreductase</keyword>
<dbReference type="Pfam" id="PF01503">
    <property type="entry name" value="PRA-PH"/>
    <property type="match status" value="1"/>
</dbReference>
<keyword evidence="15 19" id="KW-0520">NAD</keyword>
<comment type="catalytic activity">
    <reaction evidence="1 19">
        <text>1-(5-phospho-beta-D-ribosyl)-5'-AMP + H2O = 1-(5-phospho-beta-D-ribosyl)-5-[(5-phospho-beta-D-ribosylamino)methylideneamino]imidazole-4-carboxamide</text>
        <dbReference type="Rhea" id="RHEA:20049"/>
        <dbReference type="ChEBI" id="CHEBI:15377"/>
        <dbReference type="ChEBI" id="CHEBI:58435"/>
        <dbReference type="ChEBI" id="CHEBI:59457"/>
        <dbReference type="EC" id="3.5.4.19"/>
    </reaction>
</comment>
<dbReference type="InterPro" id="IPR002496">
    <property type="entry name" value="PRib_AMP_CycHydrolase_dom"/>
</dbReference>
<comment type="catalytic activity">
    <reaction evidence="2 19">
        <text>1-(5-phospho-beta-D-ribosyl)-ATP + H2O = 1-(5-phospho-beta-D-ribosyl)-5'-AMP + diphosphate + H(+)</text>
        <dbReference type="Rhea" id="RHEA:22828"/>
        <dbReference type="ChEBI" id="CHEBI:15377"/>
        <dbReference type="ChEBI" id="CHEBI:15378"/>
        <dbReference type="ChEBI" id="CHEBI:33019"/>
        <dbReference type="ChEBI" id="CHEBI:59457"/>
        <dbReference type="ChEBI" id="CHEBI:73183"/>
        <dbReference type="EC" id="3.6.1.31"/>
    </reaction>
</comment>
<dbReference type="CDD" id="cd06572">
    <property type="entry name" value="Histidinol_dh"/>
    <property type="match status" value="1"/>
</dbReference>
<dbReference type="Gene3D" id="1.10.287.1080">
    <property type="entry name" value="MazG-like"/>
    <property type="match status" value="1"/>
</dbReference>
<evidence type="ECO:0000256" key="7">
    <source>
        <dbReference type="ARBA" id="ARBA00008260"/>
    </source>
</evidence>
<evidence type="ECO:0000256" key="2">
    <source>
        <dbReference type="ARBA" id="ARBA00001460"/>
    </source>
</evidence>
<dbReference type="InterPro" id="IPR016161">
    <property type="entry name" value="Ald_DH/histidinol_DH"/>
</dbReference>
<dbReference type="Gene3D" id="3.40.50.1980">
    <property type="entry name" value="Nitrogenase molybdenum iron protein domain"/>
    <property type="match status" value="2"/>
</dbReference>
<dbReference type="InterPro" id="IPR038019">
    <property type="entry name" value="PRib_AMP_CycHydrolase_sf"/>
</dbReference>
<evidence type="ECO:0000313" key="21">
    <source>
        <dbReference type="EMBL" id="KAH0536504.1"/>
    </source>
</evidence>
<evidence type="ECO:0000256" key="16">
    <source>
        <dbReference type="ARBA" id="ARBA00023102"/>
    </source>
</evidence>
<dbReference type="FunFam" id="1.20.5.1300:FF:000001">
    <property type="entry name" value="Histidine biosynthesis trifunctional protein"/>
    <property type="match status" value="1"/>
</dbReference>
<evidence type="ECO:0000256" key="6">
    <source>
        <dbReference type="ARBA" id="ARBA00005204"/>
    </source>
</evidence>
<dbReference type="InterPro" id="IPR016298">
    <property type="entry name" value="Histidine_synth_trifunct"/>
</dbReference>
<dbReference type="InterPro" id="IPR012131">
    <property type="entry name" value="Hstdl_DH"/>
</dbReference>
<evidence type="ECO:0000256" key="10">
    <source>
        <dbReference type="ARBA" id="ARBA00022741"/>
    </source>
</evidence>
<organism evidence="21 22">
    <name type="scientific">Glutinoglossum americanum</name>
    <dbReference type="NCBI Taxonomy" id="1670608"/>
    <lineage>
        <taxon>Eukaryota</taxon>
        <taxon>Fungi</taxon>
        <taxon>Dikarya</taxon>
        <taxon>Ascomycota</taxon>
        <taxon>Pezizomycotina</taxon>
        <taxon>Geoglossomycetes</taxon>
        <taxon>Geoglossales</taxon>
        <taxon>Geoglossaceae</taxon>
        <taxon>Glutinoglossum</taxon>
    </lineage>
</organism>
<dbReference type="PIRSF" id="PIRSF001257">
    <property type="entry name" value="His_trifunctional"/>
    <property type="match status" value="1"/>
</dbReference>
<evidence type="ECO:0000256" key="13">
    <source>
        <dbReference type="ARBA" id="ARBA00022840"/>
    </source>
</evidence>
<accession>A0A9P8HSA2</accession>
<evidence type="ECO:0000256" key="17">
    <source>
        <dbReference type="ARBA" id="ARBA00023268"/>
    </source>
</evidence>
<evidence type="ECO:0000256" key="14">
    <source>
        <dbReference type="ARBA" id="ARBA00023002"/>
    </source>
</evidence>
<dbReference type="GO" id="GO:0004635">
    <property type="term" value="F:phosphoribosyl-AMP cyclohydrolase activity"/>
    <property type="evidence" value="ECO:0007669"/>
    <property type="project" value="UniProtKB-UniRule"/>
</dbReference>
<evidence type="ECO:0000256" key="12">
    <source>
        <dbReference type="ARBA" id="ARBA00022833"/>
    </source>
</evidence>
<dbReference type="PROSITE" id="PS00611">
    <property type="entry name" value="HISOL_DEHYDROGENASE"/>
    <property type="match status" value="1"/>
</dbReference>
<dbReference type="GO" id="GO:0005829">
    <property type="term" value="C:cytosol"/>
    <property type="evidence" value="ECO:0007669"/>
    <property type="project" value="TreeGrafter"/>
</dbReference>
<keyword evidence="22" id="KW-1185">Reference proteome</keyword>
<comment type="caution">
    <text evidence="21">The sequence shown here is derived from an EMBL/GenBank/DDBJ whole genome shotgun (WGS) entry which is preliminary data.</text>
</comment>
<keyword evidence="17" id="KW-0511">Multifunctional enzyme</keyword>
<evidence type="ECO:0000256" key="9">
    <source>
        <dbReference type="ARBA" id="ARBA00022723"/>
    </source>
</evidence>
<dbReference type="EMBL" id="JAGHQL010000201">
    <property type="protein sequence ID" value="KAH0536504.1"/>
    <property type="molecule type" value="Genomic_DNA"/>
</dbReference>
<comment type="catalytic activity">
    <reaction evidence="18 19">
        <text>L-histidinol + 2 NAD(+) + H2O = L-histidine + 2 NADH + 3 H(+)</text>
        <dbReference type="Rhea" id="RHEA:20641"/>
        <dbReference type="ChEBI" id="CHEBI:15377"/>
        <dbReference type="ChEBI" id="CHEBI:15378"/>
        <dbReference type="ChEBI" id="CHEBI:57540"/>
        <dbReference type="ChEBI" id="CHEBI:57595"/>
        <dbReference type="ChEBI" id="CHEBI:57699"/>
        <dbReference type="ChEBI" id="CHEBI:57945"/>
        <dbReference type="EC" id="1.1.1.23"/>
    </reaction>
</comment>
<evidence type="ECO:0000256" key="15">
    <source>
        <dbReference type="ARBA" id="ARBA00023027"/>
    </source>
</evidence>
<evidence type="ECO:0000256" key="11">
    <source>
        <dbReference type="ARBA" id="ARBA00022801"/>
    </source>
</evidence>
<dbReference type="FunFam" id="1.10.287.1080:FF:000002">
    <property type="entry name" value="Histidine biosynthesis bifunctional protein HisIE"/>
    <property type="match status" value="1"/>
</dbReference>
<evidence type="ECO:0000259" key="20">
    <source>
        <dbReference type="Pfam" id="PF01502"/>
    </source>
</evidence>
<dbReference type="Gene3D" id="3.10.20.810">
    <property type="entry name" value="Phosphoribosyl-AMP cyclohydrolase"/>
    <property type="match status" value="1"/>
</dbReference>
<dbReference type="GO" id="GO:0046872">
    <property type="term" value="F:metal ion binding"/>
    <property type="evidence" value="ECO:0007669"/>
    <property type="project" value="UniProtKB-KW"/>
</dbReference>
<reference evidence="21" key="1">
    <citation type="submission" date="2021-03" db="EMBL/GenBank/DDBJ databases">
        <title>Comparative genomics and phylogenomic investigation of the class Geoglossomycetes provide insights into ecological specialization and systematics.</title>
        <authorList>
            <person name="Melie T."/>
            <person name="Pirro S."/>
            <person name="Miller A.N."/>
            <person name="Quandt A."/>
        </authorList>
    </citation>
    <scope>NUCLEOTIDE SEQUENCE</scope>
    <source>
        <strain evidence="21">GBOQ0MN5Z8</strain>
    </source>
</reference>
<protein>
    <recommendedName>
        <fullName evidence="19">Histidine biosynthesis trifunctional protein</fullName>
    </recommendedName>
    <domain>
        <recommendedName>
            <fullName evidence="19">Phosphoribosyl-AMP cyclohydrolase</fullName>
            <ecNumber evidence="19">3.5.4.19</ecNumber>
        </recommendedName>
    </domain>
    <domain>
        <recommendedName>
            <fullName evidence="19">Phosphoribosyl-ATP pyrophosphohydrolase</fullName>
            <ecNumber evidence="19">3.6.1.31</ecNumber>
        </recommendedName>
    </domain>
    <domain>
        <recommendedName>
            <fullName evidence="19">Histidinol dehydrogenase</fullName>
            <shortName evidence="19">HDH</shortName>
            <ecNumber evidence="19">1.1.1.23</ecNumber>
        </recommendedName>
    </domain>
</protein>
<keyword evidence="8 19" id="KW-0028">Amino-acid biosynthesis</keyword>
<dbReference type="HAMAP" id="MF_01024">
    <property type="entry name" value="HisD"/>
    <property type="match status" value="1"/>
</dbReference>
<evidence type="ECO:0000256" key="1">
    <source>
        <dbReference type="ARBA" id="ARBA00000024"/>
    </source>
</evidence>
<dbReference type="PRINTS" id="PR00083">
    <property type="entry name" value="HOLDHDRGNASE"/>
</dbReference>
<dbReference type="EC" id="1.1.1.23" evidence="19"/>
<name>A0A9P8HSA2_9PEZI</name>
<dbReference type="SUPFAM" id="SSF101386">
    <property type="entry name" value="all-alpha NTP pyrophosphatases"/>
    <property type="match status" value="1"/>
</dbReference>
<evidence type="ECO:0000256" key="19">
    <source>
        <dbReference type="PIRNR" id="PIRNR001257"/>
    </source>
</evidence>
<keyword evidence="16 19" id="KW-0368">Histidine biosynthesis</keyword>
<keyword evidence="12" id="KW-0862">Zinc</keyword>
<comment type="pathway">
    <text evidence="6">Amino-acid biosynthesis; L-histidine biosynthesis; L-histidine from 5-phospho-alpha-D-ribose 1-diphosphate: step 2/9.</text>
</comment>
<dbReference type="SUPFAM" id="SSF53720">
    <property type="entry name" value="ALDH-like"/>
    <property type="match status" value="1"/>
</dbReference>
<dbReference type="GO" id="GO:0004399">
    <property type="term" value="F:histidinol dehydrogenase activity"/>
    <property type="evidence" value="ECO:0007669"/>
    <property type="project" value="UniProtKB-UniRule"/>
</dbReference>
<keyword evidence="9" id="KW-0479">Metal-binding</keyword>
<evidence type="ECO:0000256" key="5">
    <source>
        <dbReference type="ARBA" id="ARBA00005169"/>
    </source>
</evidence>
<dbReference type="FunFam" id="3.40.50.1980:FF:000001">
    <property type="entry name" value="Histidinol dehydrogenase"/>
    <property type="match status" value="1"/>
</dbReference>
<dbReference type="CDD" id="cd11546">
    <property type="entry name" value="NTP-PPase_His4"/>
    <property type="match status" value="1"/>
</dbReference>
<dbReference type="InterPro" id="IPR021130">
    <property type="entry name" value="PRib-ATP_PPHydrolase-like"/>
</dbReference>
<comment type="cofactor">
    <cofactor evidence="3">
        <name>Zn(2+)</name>
        <dbReference type="ChEBI" id="CHEBI:29105"/>
    </cofactor>
</comment>
<evidence type="ECO:0000256" key="3">
    <source>
        <dbReference type="ARBA" id="ARBA00001947"/>
    </source>
</evidence>
<evidence type="ECO:0000256" key="4">
    <source>
        <dbReference type="ARBA" id="ARBA00004940"/>
    </source>
</evidence>
<dbReference type="OrthoDB" id="1703565at2759"/>
<dbReference type="GO" id="GO:0005524">
    <property type="term" value="F:ATP binding"/>
    <property type="evidence" value="ECO:0007669"/>
    <property type="project" value="UniProtKB-UniRule"/>
</dbReference>
<dbReference type="PANTHER" id="PTHR21256">
    <property type="entry name" value="HISTIDINOL DEHYDROGENASE HDH"/>
    <property type="match status" value="1"/>
</dbReference>
<dbReference type="SUPFAM" id="SSF141734">
    <property type="entry name" value="HisI-like"/>
    <property type="match status" value="1"/>
</dbReference>
<dbReference type="GO" id="GO:0051287">
    <property type="term" value="F:NAD binding"/>
    <property type="evidence" value="ECO:0007669"/>
    <property type="project" value="UniProtKB-UniRule"/>
</dbReference>
<comment type="similarity">
    <text evidence="7 19">In the C-terminal section; belongs to the histidinol dehydrogenase family.</text>
</comment>
<dbReference type="FunFam" id="3.40.50.1980:FF:000050">
    <property type="entry name" value="Histidine biosynthesis trifunctional protein"/>
    <property type="match status" value="1"/>
</dbReference>
<dbReference type="InterPro" id="IPR008179">
    <property type="entry name" value="HisE"/>
</dbReference>
<evidence type="ECO:0000256" key="8">
    <source>
        <dbReference type="ARBA" id="ARBA00022605"/>
    </source>
</evidence>
<dbReference type="NCBIfam" id="TIGR00069">
    <property type="entry name" value="hisD"/>
    <property type="match status" value="1"/>
</dbReference>
<dbReference type="AlphaFoldDB" id="A0A9P8HSA2"/>
<dbReference type="PANTHER" id="PTHR21256:SF2">
    <property type="entry name" value="HISTIDINE BIOSYNTHESIS TRIFUNCTIONAL PROTEIN"/>
    <property type="match status" value="1"/>
</dbReference>
<dbReference type="InterPro" id="IPR001692">
    <property type="entry name" value="Histidinol_DH_CS"/>
</dbReference>
<keyword evidence="10 19" id="KW-0547">Nucleotide-binding</keyword>
<dbReference type="EC" id="3.5.4.19" evidence="19"/>
<dbReference type="NCBIfam" id="TIGR03188">
    <property type="entry name" value="histidine_hisI"/>
    <property type="match status" value="1"/>
</dbReference>
<keyword evidence="11 19" id="KW-0378">Hydrolase</keyword>
<dbReference type="FunFam" id="3.10.20.810:FF:000002">
    <property type="entry name" value="Histidine biosynthesis trifunctional protein"/>
    <property type="match status" value="1"/>
</dbReference>
<sequence length="879" mass="95183">MGLPLLPSIDVAEFDAQQCGLSTKSLSYLGSIYTTITLQNLNHAITFLQQHLPDFAVHANVTALPSIDDIVSLLDAGAAKIFVSYTQLRQLERVENVDLDRTVLAISSDQDETKDRIIDAIGDTPVGIYCHGDKDVDLAVGFLKEYGSDRPAVYCSLEQPTLPKLVDLAALQAIPIVPARQLTTDVKNSPSLLPISTILVSAVRSDRPDGLFTTLVTDERGVALGLVYSSAESVAESLRTGRGVYQSRKRGLWYKGESSGDVQELVRISVDCDQDCLRFEVRQKGRGNATCFGPYNGLSRLQQTLQSRKVSAPEGSYTARLFSSPQLLRAKIMEEAEELCKAESNEDIAFEAADLIYFALTKCVGSGVSLKEVERNLDAKSFKIKRRKGDAKGQWAEREGLESSLKNMKAERSMAVRAVAPPELCGDVANPKDSRVRMERYKASNISAEALRKVLQRPSQRSTDTIMGIVQPIVKAVRERGDAALLEYTHKFEKATSLTSPVMRAPFPPDLMRLPQETIDAIDLSFENIRKFHDGQKEPKPLVIETMPGVVCSRFSRPIERVGLYIPGGTAVLPSTALMLGVPALVAGCQKIVLASPPRADGSITPEIVYVAHKIGAEGIVLAGGAQAVAALAYGTETVSKVDKILGPGNQFVTAAKMLVSNDTSAGVSIDMPAGPSEVLVIADSSAHPAFVASDLLSQAEHGVDSQVILITVGLCEVQLAAIEEELHNQASALPRLDIVRGSIAHSVTLIVEDIESAMELSNQYAPEHLILQVRDAQRVIAMVQNAGSVFLGPWTPESVGDYSAGVNHSLPTYGYAKQYSGVNLSSYVKHITSSNLTAEGLRNLSGAVMQLAKVEELEAHRRAVSIRLREMDRVLSKE</sequence>